<dbReference type="Pfam" id="PF12799">
    <property type="entry name" value="LRR_4"/>
    <property type="match status" value="1"/>
</dbReference>
<feature type="compositionally biased region" description="Low complexity" evidence="3">
    <location>
        <begin position="307"/>
        <end position="316"/>
    </location>
</feature>
<evidence type="ECO:0000256" key="3">
    <source>
        <dbReference type="SAM" id="MobiDB-lite"/>
    </source>
</evidence>
<keyword evidence="2" id="KW-0677">Repeat</keyword>
<dbReference type="SMART" id="SM00369">
    <property type="entry name" value="LRR_TYP"/>
    <property type="match status" value="9"/>
</dbReference>
<protein>
    <recommendedName>
        <fullName evidence="6">Leucine-rich repeat-containing protein 40</fullName>
    </recommendedName>
</protein>
<dbReference type="Pfam" id="PF00560">
    <property type="entry name" value="LRR_1"/>
    <property type="match status" value="1"/>
</dbReference>
<feature type="region of interest" description="Disordered" evidence="3">
    <location>
        <begin position="1"/>
        <end position="350"/>
    </location>
</feature>
<gene>
    <name evidence="4" type="ORF">SUNI508_07126</name>
</gene>
<feature type="compositionally biased region" description="Polar residues" evidence="3">
    <location>
        <begin position="909"/>
        <end position="931"/>
    </location>
</feature>
<dbReference type="InterPro" id="IPR001611">
    <property type="entry name" value="Leu-rich_rpt"/>
</dbReference>
<evidence type="ECO:0008006" key="6">
    <source>
        <dbReference type="Google" id="ProtNLM"/>
    </source>
</evidence>
<feature type="compositionally biased region" description="Acidic residues" evidence="3">
    <location>
        <begin position="892"/>
        <end position="905"/>
    </location>
</feature>
<dbReference type="EMBL" id="JARVKF010000299">
    <property type="protein sequence ID" value="KAK9419640.1"/>
    <property type="molecule type" value="Genomic_DNA"/>
</dbReference>
<dbReference type="PROSITE" id="PS51450">
    <property type="entry name" value="LRR"/>
    <property type="match status" value="4"/>
</dbReference>
<dbReference type="Gene3D" id="3.80.10.10">
    <property type="entry name" value="Ribonuclease Inhibitor"/>
    <property type="match status" value="3"/>
</dbReference>
<dbReference type="SMART" id="SM00364">
    <property type="entry name" value="LRR_BAC"/>
    <property type="match status" value="8"/>
</dbReference>
<feature type="region of interest" description="Disordered" evidence="3">
    <location>
        <begin position="371"/>
        <end position="415"/>
    </location>
</feature>
<keyword evidence="5" id="KW-1185">Reference proteome</keyword>
<feature type="compositionally biased region" description="Polar residues" evidence="3">
    <location>
        <begin position="390"/>
        <end position="402"/>
    </location>
</feature>
<dbReference type="InterPro" id="IPR050216">
    <property type="entry name" value="LRR_domain-containing"/>
</dbReference>
<reference evidence="4 5" key="1">
    <citation type="journal article" date="2024" name="J. Plant Pathol.">
        <title>Sequence and assembly of the genome of Seiridium unicorne, isolate CBS 538.82, causal agent of cypress canker disease.</title>
        <authorList>
            <person name="Scali E."/>
            <person name="Rocca G.D."/>
            <person name="Danti R."/>
            <person name="Garbelotto M."/>
            <person name="Barberini S."/>
            <person name="Baroncelli R."/>
            <person name="Emiliani G."/>
        </authorList>
    </citation>
    <scope>NUCLEOTIDE SEQUENCE [LARGE SCALE GENOMIC DNA]</scope>
    <source>
        <strain evidence="4 5">BM-138-508</strain>
    </source>
</reference>
<dbReference type="InterPro" id="IPR032675">
    <property type="entry name" value="LRR_dom_sf"/>
</dbReference>
<sequence length="1158" mass="125567">MDQRRLSTSTTANRSSALPRPTSRLPQPRASGIPAPTSTVRPAASAEGLRGRYAQSKTANDPRASNAANTSRLRTAASREQLKEPGTPLSSTLRKPQRLAGPPVSSQPAFRGVRSRSISREPSVERTASDAQDGQFKRPLVARRRPSGQFMSTAFRNESAIDEEGPENALPPPTNVADETRTFDALGNRSEARKSRPSLAERTMETLSQLPSSPVVKRRGSNFFENEAASRRPSSRAGSGGSRPGSSYKSDGSTGRSLSRPGSSSGPPEGSYGNFRASTNSYKPPLTSVQGTPSRRTSGIVKPLIFKSAASSSKTSNPSLPDLESRTPSPEKVSNVPASKYGSKNLAVRPIRSKPSINGLLKKPSLSNLDQAANNSSELPKRQPRKVSLASLQSSATTNTAISAEERNLSSASTVSTAITVDSVEDSPPAATARKSSAALREQIARAKAAKRAAAAVRQVSGTAGSAPLKSPLIPTDTTFDFGLQDDPFNQGQFEDSNRKVMQSRIEMARTTGRLNIAAMGLKQIPDEVVKMYDLESVGHGGSWAESVDLTRFVAADNELETLDDSVFPDTDPMDIADSEECRGHQFGGLEALDLHGNTLIALPLGLRRLQHLTSMNLAHNKLANGCLDVISQIRSLRDLKLGGNLLYGKMDPCFSSLENLEILDLKGNEISALPDGFERLTRLRVLNVNENAFESLPFETLAKLPLIELLAHKNRLAGTLIDVEVESLSQLQTIDVSSNQLSLVALGPISMPSLLQLTISRNRLQSLPDIGSWKSLLTLNADENSIAAIPDGFMTLESLKSADFTSNDIRIIPPEIARMDSLALLRIAGNPLRDKKFTSMTTDELKDSLAARLEPLPEDQGGVEQFGNGFDPTRAGYFNQSLSSRRAPAADQDEDEDDRSDNDDFATPPTSAPQSPVRTRSQAVGSQTWPIKSGGVLDRANTNSSSLHPVICSKIVVDQTVREIRLQHNVFTSMPNSLSFFADTLVSLNMSHNQLVGESYLNEELDLTALKELNLSHNHITSLAPLFNHLNAPNLQKLDISFNRIVTLPALRDCFPSLEILLVSSNHLEDLDPIAVAGLKIVAAENNDIAHLNPRLGLQNFERLDVTGNRFRVPRWNVLERGTEATLRWLRGRVPVAEMAEWKAKSGNPDDDDAEFE</sequence>
<feature type="compositionally biased region" description="Basic and acidic residues" evidence="3">
    <location>
        <begin position="118"/>
        <end position="128"/>
    </location>
</feature>
<comment type="caution">
    <text evidence="4">The sequence shown here is derived from an EMBL/GenBank/DDBJ whole genome shotgun (WGS) entry which is preliminary data.</text>
</comment>
<dbReference type="InterPro" id="IPR025875">
    <property type="entry name" value="Leu-rich_rpt_4"/>
</dbReference>
<feature type="compositionally biased region" description="Polar residues" evidence="3">
    <location>
        <begin position="1"/>
        <end position="16"/>
    </location>
</feature>
<dbReference type="Pfam" id="PF13855">
    <property type="entry name" value="LRR_8"/>
    <property type="match status" value="1"/>
</dbReference>
<feature type="region of interest" description="Disordered" evidence="3">
    <location>
        <begin position="882"/>
        <end position="933"/>
    </location>
</feature>
<dbReference type="PANTHER" id="PTHR48051:SF27">
    <property type="entry name" value="LEUCINE-RICH REPEAT-CONTAINING PROTEIN 40"/>
    <property type="match status" value="1"/>
</dbReference>
<dbReference type="InterPro" id="IPR003591">
    <property type="entry name" value="Leu-rich_rpt_typical-subtyp"/>
</dbReference>
<dbReference type="PANTHER" id="PTHR48051">
    <property type="match status" value="1"/>
</dbReference>
<accession>A0ABR2UZH5</accession>
<evidence type="ECO:0000313" key="5">
    <source>
        <dbReference type="Proteomes" id="UP001408356"/>
    </source>
</evidence>
<proteinExistence type="predicted"/>
<feature type="compositionally biased region" description="Low complexity" evidence="3">
    <location>
        <begin position="244"/>
        <end position="273"/>
    </location>
</feature>
<evidence type="ECO:0000313" key="4">
    <source>
        <dbReference type="EMBL" id="KAK9419640.1"/>
    </source>
</evidence>
<dbReference type="SUPFAM" id="SSF52058">
    <property type="entry name" value="L domain-like"/>
    <property type="match status" value="2"/>
</dbReference>
<evidence type="ECO:0000256" key="1">
    <source>
        <dbReference type="ARBA" id="ARBA00022614"/>
    </source>
</evidence>
<organism evidence="4 5">
    <name type="scientific">Seiridium unicorne</name>
    <dbReference type="NCBI Taxonomy" id="138068"/>
    <lineage>
        <taxon>Eukaryota</taxon>
        <taxon>Fungi</taxon>
        <taxon>Dikarya</taxon>
        <taxon>Ascomycota</taxon>
        <taxon>Pezizomycotina</taxon>
        <taxon>Sordariomycetes</taxon>
        <taxon>Xylariomycetidae</taxon>
        <taxon>Amphisphaeriales</taxon>
        <taxon>Sporocadaceae</taxon>
        <taxon>Seiridium</taxon>
    </lineage>
</organism>
<name>A0ABR2UZH5_9PEZI</name>
<keyword evidence="1" id="KW-0433">Leucine-rich repeat</keyword>
<feature type="compositionally biased region" description="Polar residues" evidence="3">
    <location>
        <begin position="276"/>
        <end position="297"/>
    </location>
</feature>
<dbReference type="Proteomes" id="UP001408356">
    <property type="component" value="Unassembled WGS sequence"/>
</dbReference>
<evidence type="ECO:0000256" key="2">
    <source>
        <dbReference type="ARBA" id="ARBA00022737"/>
    </source>
</evidence>